<dbReference type="PANTHER" id="PTHR43175:SF3">
    <property type="entry name" value="CARBON DISULFIDE HYDROLASE"/>
    <property type="match status" value="1"/>
</dbReference>
<dbReference type="GO" id="GO:0004089">
    <property type="term" value="F:carbonate dehydratase activity"/>
    <property type="evidence" value="ECO:0007669"/>
    <property type="project" value="InterPro"/>
</dbReference>
<evidence type="ECO:0000256" key="4">
    <source>
        <dbReference type="PIRSR" id="PIRSR601765-1"/>
    </source>
</evidence>
<evidence type="ECO:0000313" key="6">
    <source>
        <dbReference type="Proteomes" id="UP000076532"/>
    </source>
</evidence>
<dbReference type="EMBL" id="KV417491">
    <property type="protein sequence ID" value="KZP30933.1"/>
    <property type="molecule type" value="Genomic_DNA"/>
</dbReference>
<evidence type="ECO:0008006" key="7">
    <source>
        <dbReference type="Google" id="ProtNLM"/>
    </source>
</evidence>
<dbReference type="OrthoDB" id="10248475at2759"/>
<dbReference type="AlphaFoldDB" id="A0A166TSQ5"/>
<name>A0A166TSQ5_9AGAM</name>
<dbReference type="Proteomes" id="UP000076532">
    <property type="component" value="Unassembled WGS sequence"/>
</dbReference>
<comment type="cofactor">
    <cofactor evidence="4">
        <name>Zn(2+)</name>
        <dbReference type="ChEBI" id="CHEBI:29105"/>
    </cofactor>
    <text evidence="4">Binds 1 zinc ion per subunit.</text>
</comment>
<keyword evidence="3 4" id="KW-0862">Zinc</keyword>
<evidence type="ECO:0000256" key="2">
    <source>
        <dbReference type="ARBA" id="ARBA00022723"/>
    </source>
</evidence>
<feature type="binding site" evidence="4">
    <location>
        <position position="39"/>
    </location>
    <ligand>
        <name>Zn(2+)</name>
        <dbReference type="ChEBI" id="CHEBI:29105"/>
    </ligand>
</feature>
<proteinExistence type="inferred from homology"/>
<evidence type="ECO:0000313" key="5">
    <source>
        <dbReference type="EMBL" id="KZP30933.1"/>
    </source>
</evidence>
<gene>
    <name evidence="5" type="ORF">FIBSPDRAFT_945449</name>
</gene>
<evidence type="ECO:0000256" key="1">
    <source>
        <dbReference type="ARBA" id="ARBA00006217"/>
    </source>
</evidence>
<dbReference type="PANTHER" id="PTHR43175">
    <property type="entry name" value="CARBONIC ANHYDRASE"/>
    <property type="match status" value="1"/>
</dbReference>
<feature type="binding site" evidence="4">
    <location>
        <position position="93"/>
    </location>
    <ligand>
        <name>Zn(2+)</name>
        <dbReference type="ChEBI" id="CHEBI:29105"/>
    </ligand>
</feature>
<dbReference type="Gene3D" id="3.40.1050.10">
    <property type="entry name" value="Carbonic anhydrase"/>
    <property type="match status" value="1"/>
</dbReference>
<evidence type="ECO:0000256" key="3">
    <source>
        <dbReference type="ARBA" id="ARBA00022833"/>
    </source>
</evidence>
<protein>
    <recommendedName>
        <fullName evidence="7">Carbonic anhydrase</fullName>
    </recommendedName>
</protein>
<keyword evidence="6" id="KW-1185">Reference proteome</keyword>
<dbReference type="SMART" id="SM00947">
    <property type="entry name" value="Pro_CA"/>
    <property type="match status" value="1"/>
</dbReference>
<reference evidence="5 6" key="1">
    <citation type="journal article" date="2016" name="Mol. Biol. Evol.">
        <title>Comparative Genomics of Early-Diverging Mushroom-Forming Fungi Provides Insights into the Origins of Lignocellulose Decay Capabilities.</title>
        <authorList>
            <person name="Nagy L.G."/>
            <person name="Riley R."/>
            <person name="Tritt A."/>
            <person name="Adam C."/>
            <person name="Daum C."/>
            <person name="Floudas D."/>
            <person name="Sun H."/>
            <person name="Yadav J.S."/>
            <person name="Pangilinan J."/>
            <person name="Larsson K.H."/>
            <person name="Matsuura K."/>
            <person name="Barry K."/>
            <person name="Labutti K."/>
            <person name="Kuo R."/>
            <person name="Ohm R.A."/>
            <person name="Bhattacharya S.S."/>
            <person name="Shirouzu T."/>
            <person name="Yoshinaga Y."/>
            <person name="Martin F.M."/>
            <person name="Grigoriev I.V."/>
            <person name="Hibbett D.S."/>
        </authorList>
    </citation>
    <scope>NUCLEOTIDE SEQUENCE [LARGE SCALE GENOMIC DNA]</scope>
    <source>
        <strain evidence="5 6">CBS 109695</strain>
    </source>
</reference>
<dbReference type="InterPro" id="IPR036874">
    <property type="entry name" value="Carbonic_anhydrase_sf"/>
</dbReference>
<comment type="similarity">
    <text evidence="1">Belongs to the beta-class carbonic anhydrase family.</text>
</comment>
<feature type="binding site" evidence="4">
    <location>
        <position position="41"/>
    </location>
    <ligand>
        <name>Zn(2+)</name>
        <dbReference type="ChEBI" id="CHEBI:29105"/>
    </ligand>
</feature>
<sequence length="179" mass="19475">MSAHTHFLAENATYTEDFGDKGGLLCFPPGQRSGIILTCMDERINTALLFPEATAWKWHFIRNAGGSADALPSIFLSQSIRLGEIIVVHHTGCGAPPDRVGGVHRQLQGSFPGDEIVANMVDEDDPLDSSIALVRQTVLADVKFLRESRHIKEGTIVTGCLYNVKTQKLENVVPPGPRA</sequence>
<organism evidence="5 6">
    <name type="scientific">Athelia psychrophila</name>
    <dbReference type="NCBI Taxonomy" id="1759441"/>
    <lineage>
        <taxon>Eukaryota</taxon>
        <taxon>Fungi</taxon>
        <taxon>Dikarya</taxon>
        <taxon>Basidiomycota</taxon>
        <taxon>Agaricomycotina</taxon>
        <taxon>Agaricomycetes</taxon>
        <taxon>Agaricomycetidae</taxon>
        <taxon>Atheliales</taxon>
        <taxon>Atheliaceae</taxon>
        <taxon>Athelia</taxon>
    </lineage>
</organism>
<accession>A0A166TSQ5</accession>
<dbReference type="SUPFAM" id="SSF53056">
    <property type="entry name" value="beta-carbonic anhydrase, cab"/>
    <property type="match status" value="1"/>
</dbReference>
<feature type="binding site" evidence="4">
    <location>
        <position position="90"/>
    </location>
    <ligand>
        <name>Zn(2+)</name>
        <dbReference type="ChEBI" id="CHEBI:29105"/>
    </ligand>
</feature>
<dbReference type="GO" id="GO:0008270">
    <property type="term" value="F:zinc ion binding"/>
    <property type="evidence" value="ECO:0007669"/>
    <property type="project" value="InterPro"/>
</dbReference>
<dbReference type="InterPro" id="IPR001765">
    <property type="entry name" value="Carbonic_anhydrase"/>
</dbReference>
<dbReference type="STRING" id="436010.A0A166TSQ5"/>
<keyword evidence="2 4" id="KW-0479">Metal-binding</keyword>